<dbReference type="Pfam" id="PF14938">
    <property type="entry name" value="SNAP"/>
    <property type="match status" value="1"/>
</dbReference>
<evidence type="ECO:0000256" key="5">
    <source>
        <dbReference type="ARBA" id="ARBA00022927"/>
    </source>
</evidence>
<proteinExistence type="inferred from homology"/>
<keyword evidence="6 7" id="KW-0472">Membrane</keyword>
<dbReference type="GO" id="GO:0005774">
    <property type="term" value="C:vacuolar membrane"/>
    <property type="evidence" value="ECO:0007669"/>
    <property type="project" value="TreeGrafter"/>
</dbReference>
<reference evidence="8 9" key="1">
    <citation type="journal article" date="2011" name="J. Biotechnol.">
        <title>High-quality genome sequence of Pichia pastoris CBS7435.</title>
        <authorList>
            <person name="Kuberl A."/>
            <person name="Schneider J."/>
            <person name="Thallinger G.G."/>
            <person name="Anderl I."/>
            <person name="Wibberg D."/>
            <person name="Hajek T."/>
            <person name="Jaenicke S."/>
            <person name="Brinkrolf K."/>
            <person name="Goesmann A."/>
            <person name="Szczepanowski R."/>
            <person name="Puhler A."/>
            <person name="Schwab H."/>
            <person name="Glieder A."/>
            <person name="Pichler H."/>
        </authorList>
    </citation>
    <scope>NUCLEOTIDE SEQUENCE [LARGE SCALE GENOMIC DNA]</scope>
    <source>
        <strain evidence="9">ATCC 76273 / CBS 7435 / CECT 11047 / NRRL Y-11430 / Wegner 21-1</strain>
    </source>
</reference>
<dbReference type="InterPro" id="IPR000744">
    <property type="entry name" value="NSF_attach"/>
</dbReference>
<evidence type="ECO:0000256" key="7">
    <source>
        <dbReference type="RuleBase" id="RU367013"/>
    </source>
</evidence>
<keyword evidence="4 7" id="KW-0931">ER-Golgi transport</keyword>
<dbReference type="InterPro" id="IPR011990">
    <property type="entry name" value="TPR-like_helical_dom_sf"/>
</dbReference>
<dbReference type="SMR" id="F2QSE5"/>
<comment type="function">
    <text evidence="7">Required for vesicular transport between the endoplasmic reticulum and the Golgi apparatus.</text>
</comment>
<dbReference type="PANTHER" id="PTHR13768:SF8">
    <property type="entry name" value="ALPHA-SOLUBLE NSF ATTACHMENT PROTEIN"/>
    <property type="match status" value="1"/>
</dbReference>
<evidence type="ECO:0000256" key="1">
    <source>
        <dbReference type="ARBA" id="ARBA00004170"/>
    </source>
</evidence>
<dbReference type="Proteomes" id="UP000006853">
    <property type="component" value="Chromosome 2"/>
</dbReference>
<keyword evidence="9" id="KW-1185">Reference proteome</keyword>
<organism evidence="8 9">
    <name type="scientific">Komagataella phaffii (strain ATCC 76273 / CBS 7435 / CECT 11047 / NRRL Y-11430 / Wegner 21-1)</name>
    <name type="common">Yeast</name>
    <name type="synonym">Pichia pastoris</name>
    <dbReference type="NCBI Taxonomy" id="981350"/>
    <lineage>
        <taxon>Eukaryota</taxon>
        <taxon>Fungi</taxon>
        <taxon>Dikarya</taxon>
        <taxon>Ascomycota</taxon>
        <taxon>Saccharomycotina</taxon>
        <taxon>Pichiomycetes</taxon>
        <taxon>Pichiales</taxon>
        <taxon>Pichiaceae</taxon>
        <taxon>Komagataella</taxon>
    </lineage>
</organism>
<comment type="subcellular location">
    <subcellularLocation>
        <location evidence="1 7">Membrane</location>
        <topology evidence="1 7">Peripheral membrane protein</topology>
    </subcellularLocation>
</comment>
<evidence type="ECO:0000256" key="3">
    <source>
        <dbReference type="ARBA" id="ARBA00022448"/>
    </source>
</evidence>
<protein>
    <submittedName>
        <fullName evidence="8">Alpha-soluble NSF attachment protein (SNAP-alpha) (N-ethylmaleimide-sensitive factor attachment protein alpha) (Vesicular-fusion protein SEC17) (Alpha-SNAP chaperone)</fullName>
    </submittedName>
</protein>
<name>F2QSE5_KOMPC</name>
<evidence type="ECO:0000256" key="4">
    <source>
        <dbReference type="ARBA" id="ARBA00022892"/>
    </source>
</evidence>
<dbReference type="AlphaFoldDB" id="F2QSE5"/>
<dbReference type="GO" id="GO:0035494">
    <property type="term" value="P:SNARE complex disassembly"/>
    <property type="evidence" value="ECO:0007669"/>
    <property type="project" value="TreeGrafter"/>
</dbReference>
<evidence type="ECO:0000256" key="6">
    <source>
        <dbReference type="ARBA" id="ARBA00023136"/>
    </source>
</evidence>
<sequence>MSEAEQLIAKADKKCAPVSGFASFFSGSGSYRFEEAADLYTQAANLYRIQRKSNKAGHVFEKAADAQIKADSKDEAANSLIEAYKCYKLDAPSDAARCLNKAVEFFALKGQFRRGANFKAELAELYETKMADPKHAILAYEEAGEWYRGDSAEALANKCYVKAADLSCSDEVQDFLKAAESYERIAKESLNNSLAKWSLKDYFFKAILCRLALNDYPSASALLERFVSWDPTFEKTREYEFALKLVDGLKEGDPDIIASASHEYDQISRLDNFKVKILNKIKNNIRDSDDLAEDDLT</sequence>
<reference evidence="8 9" key="3">
    <citation type="journal article" date="2016" name="FEMS Yeast Res.">
        <title>Curation of the genome annotation of Pichia pastoris (Komagataella phaffii) CBS7435 from gene level to protein function.</title>
        <authorList>
            <person name="Valli M."/>
            <person name="Tatto N.E."/>
            <person name="Peymann A."/>
            <person name="Gruber C."/>
            <person name="Landes N."/>
            <person name="Ekker H."/>
            <person name="Thallinger G.G."/>
            <person name="Mattanovich D."/>
            <person name="Gasser B."/>
            <person name="Graf A.B."/>
        </authorList>
    </citation>
    <scope>GENOME REANNOTATION</scope>
    <source>
        <strain evidence="8 9">ATCC 76273 / CBS 7435 / CECT 11047 / NRRL Y-11430 / Wegner 21-1</strain>
    </source>
</reference>
<reference key="2">
    <citation type="submission" date="2011-04" db="EMBL/GenBank/DDBJ databases">
        <title>High-quality genome sequence of Pichia pastoris CBS 7435.</title>
        <authorList>
            <person name="Kueberl A."/>
            <person name="Schneider J."/>
            <person name="Thallinger G.G."/>
            <person name="Anderl I."/>
            <person name="Wibberg D."/>
            <person name="Hajek T."/>
            <person name="Jaenicke S."/>
            <person name="Brinkrolf K."/>
            <person name="Goesmann A."/>
            <person name="Szczepanowski R."/>
            <person name="Puehler A."/>
            <person name="Schwab H."/>
            <person name="Glieder A."/>
            <person name="Pichler H."/>
        </authorList>
    </citation>
    <scope>NUCLEOTIDE SEQUENCE</scope>
    <source>
        <strain>CBS 7435</strain>
    </source>
</reference>
<dbReference type="FunFam" id="1.25.40.10:FF:000049">
    <property type="entry name" value="Alpha-soluble NSF attachment protein-like"/>
    <property type="match status" value="1"/>
</dbReference>
<dbReference type="PRINTS" id="PR00448">
    <property type="entry name" value="NSFATTACHMNT"/>
</dbReference>
<dbReference type="PANTHER" id="PTHR13768">
    <property type="entry name" value="SOLUBLE NSF ATTACHMENT PROTEIN SNAP"/>
    <property type="match status" value="1"/>
</dbReference>
<dbReference type="GO" id="GO:0006886">
    <property type="term" value="P:intracellular protein transport"/>
    <property type="evidence" value="ECO:0007669"/>
    <property type="project" value="UniProtKB-UniRule"/>
</dbReference>
<keyword evidence="5 7" id="KW-0653">Protein transport</keyword>
<comment type="similarity">
    <text evidence="2 7">Belongs to the SNAP family.</text>
</comment>
<dbReference type="HOGENOM" id="CLU_046329_0_2_1"/>
<dbReference type="CDD" id="cd15832">
    <property type="entry name" value="SNAP"/>
    <property type="match status" value="1"/>
</dbReference>
<dbReference type="SUPFAM" id="SSF48452">
    <property type="entry name" value="TPR-like"/>
    <property type="match status" value="1"/>
</dbReference>
<dbReference type="GO" id="GO:0005483">
    <property type="term" value="F:soluble NSF attachment protein activity"/>
    <property type="evidence" value="ECO:0007669"/>
    <property type="project" value="UniProtKB-ARBA"/>
</dbReference>
<dbReference type="GO" id="GO:0031201">
    <property type="term" value="C:SNARE complex"/>
    <property type="evidence" value="ECO:0007669"/>
    <property type="project" value="TreeGrafter"/>
</dbReference>
<dbReference type="EMBL" id="FR839629">
    <property type="protein sequence ID" value="CCA38323.1"/>
    <property type="molecule type" value="Genomic_DNA"/>
</dbReference>
<evidence type="ECO:0000313" key="9">
    <source>
        <dbReference type="Proteomes" id="UP000006853"/>
    </source>
</evidence>
<dbReference type="Gene3D" id="1.25.40.10">
    <property type="entry name" value="Tetratricopeptide repeat domain"/>
    <property type="match status" value="1"/>
</dbReference>
<dbReference type="GO" id="GO:0019905">
    <property type="term" value="F:syntaxin binding"/>
    <property type="evidence" value="ECO:0007669"/>
    <property type="project" value="TreeGrafter"/>
</dbReference>
<keyword evidence="3 7" id="KW-0813">Transport</keyword>
<gene>
    <name evidence="8" type="primary">SEC17</name>
    <name evidence="8" type="ordered locus">PP7435_Chr2-0636</name>
</gene>
<evidence type="ECO:0000256" key="2">
    <source>
        <dbReference type="ARBA" id="ARBA00010050"/>
    </source>
</evidence>
<accession>F2QSE5</accession>
<evidence type="ECO:0000313" key="8">
    <source>
        <dbReference type="EMBL" id="CCA38323.1"/>
    </source>
</evidence>